<organism evidence="2 3">
    <name type="scientific">Rhizopus microsporus</name>
    <dbReference type="NCBI Taxonomy" id="58291"/>
    <lineage>
        <taxon>Eukaryota</taxon>
        <taxon>Fungi</taxon>
        <taxon>Fungi incertae sedis</taxon>
        <taxon>Mucoromycota</taxon>
        <taxon>Mucoromycotina</taxon>
        <taxon>Mucoromycetes</taxon>
        <taxon>Mucorales</taxon>
        <taxon>Mucorineae</taxon>
        <taxon>Rhizopodaceae</taxon>
        <taxon>Rhizopus</taxon>
    </lineage>
</organism>
<feature type="domain" description="RGS" evidence="1">
    <location>
        <begin position="160"/>
        <end position="277"/>
    </location>
</feature>
<dbReference type="InterPro" id="IPR036305">
    <property type="entry name" value="RGS_sf"/>
</dbReference>
<evidence type="ECO:0000313" key="2">
    <source>
        <dbReference type="EMBL" id="ORE21041.1"/>
    </source>
</evidence>
<evidence type="ECO:0000259" key="1">
    <source>
        <dbReference type="PROSITE" id="PS50132"/>
    </source>
</evidence>
<proteinExistence type="predicted"/>
<dbReference type="PANTHER" id="PTHR10845:SF192">
    <property type="entry name" value="DOUBLE HIT, ISOFORM B"/>
    <property type="match status" value="1"/>
</dbReference>
<dbReference type="PROSITE" id="PS50132">
    <property type="entry name" value="RGS"/>
    <property type="match status" value="1"/>
</dbReference>
<dbReference type="PRINTS" id="PR01301">
    <property type="entry name" value="RGSPROTEIN"/>
</dbReference>
<dbReference type="Gene3D" id="1.10.167.10">
    <property type="entry name" value="Regulator of G-protein Signalling 4, domain 2"/>
    <property type="match status" value="1"/>
</dbReference>
<dbReference type="AlphaFoldDB" id="A0A0A1N806"/>
<dbReference type="SUPFAM" id="SSF48097">
    <property type="entry name" value="Regulator of G-protein signaling, RGS"/>
    <property type="match status" value="1"/>
</dbReference>
<dbReference type="PANTHER" id="PTHR10845">
    <property type="entry name" value="REGULATOR OF G PROTEIN SIGNALING"/>
    <property type="match status" value="1"/>
</dbReference>
<dbReference type="InterPro" id="IPR044926">
    <property type="entry name" value="RGS_subdomain_2"/>
</dbReference>
<accession>A0A0A1N806</accession>
<dbReference type="VEuPathDB" id="FungiDB:BCV72DRAFT_66881"/>
<evidence type="ECO:0000313" key="3">
    <source>
        <dbReference type="Proteomes" id="UP000242381"/>
    </source>
</evidence>
<dbReference type="OMA" id="SSYMRFQ"/>
<protein>
    <submittedName>
        <fullName evidence="2">Regulator of G protein signaling superfamily</fullName>
    </submittedName>
</protein>
<dbReference type="EMBL" id="KV921285">
    <property type="protein sequence ID" value="ORE21041.1"/>
    <property type="molecule type" value="Genomic_DNA"/>
</dbReference>
<dbReference type="Pfam" id="PF00615">
    <property type="entry name" value="RGS"/>
    <property type="match status" value="1"/>
</dbReference>
<name>A0A0A1N806_RHIZD</name>
<gene>
    <name evidence="2" type="ORF">BCV71DRAFT_261568</name>
</gene>
<reference evidence="2 3" key="1">
    <citation type="journal article" date="2016" name="Proc. Natl. Acad. Sci. U.S.A.">
        <title>Lipid metabolic changes in an early divergent fungus govern the establishment of a mutualistic symbiosis with endobacteria.</title>
        <authorList>
            <person name="Lastovetsky O.A."/>
            <person name="Gaspar M.L."/>
            <person name="Mondo S.J."/>
            <person name="LaButti K.M."/>
            <person name="Sandor L."/>
            <person name="Grigoriev I.V."/>
            <person name="Henry S.A."/>
            <person name="Pawlowska T.E."/>
        </authorList>
    </citation>
    <scope>NUCLEOTIDE SEQUENCE [LARGE SCALE GENOMIC DNA]</scope>
    <source>
        <strain evidence="2 3">ATCC 11559</strain>
    </source>
</reference>
<dbReference type="InterPro" id="IPR016137">
    <property type="entry name" value="RGS"/>
</dbReference>
<sequence length="342" mass="39420">MSTTAHSATPPVKRTTRRKPSFINLSNINNNISAAVSSPRTPRSISKSRRPSIVQEKLQTKVIPSPGNPLDDTVPTMLMPDTASSYFQQSNTELEEPKHRYSARHRSSSVSSLLSSNLLPNFEVHNQYKLKTTRSSKKLERFFGEDAPHDICVKEIRKEGLKAILLSKYPLCYFLYYLLEEYSSENLFFFIELEQYESFTYATPHQQIETAQHIYNTYLTRNSHFEVNLDDKVLRMVTQLLQQKNPKCFESAKPAVYTLLESSYMRFQSSETFDVMVKECGELTTYYSNETRSAAVNRLLNYIQTSSNTATVSQATRKRHELLRLMIYEFCRTCIGVNLDCV</sequence>
<dbReference type="Proteomes" id="UP000242381">
    <property type="component" value="Unassembled WGS sequence"/>
</dbReference>
<dbReference type="SMART" id="SM00315">
    <property type="entry name" value="RGS"/>
    <property type="match status" value="1"/>
</dbReference>